<protein>
    <submittedName>
        <fullName evidence="2">Unannotated protein</fullName>
    </submittedName>
</protein>
<dbReference type="EMBL" id="CAEZUL010000034">
    <property type="protein sequence ID" value="CAB4596015.1"/>
    <property type="molecule type" value="Genomic_DNA"/>
</dbReference>
<dbReference type="InterPro" id="IPR046252">
    <property type="entry name" value="DUF6285"/>
</dbReference>
<proteinExistence type="predicted"/>
<feature type="domain" description="DUF6285" evidence="1">
    <location>
        <begin position="27"/>
        <end position="111"/>
    </location>
</feature>
<evidence type="ECO:0000259" key="1">
    <source>
        <dbReference type="Pfam" id="PF19802"/>
    </source>
</evidence>
<sequence length="114" mass="12809">MTAPHDRPTASELLEALREWMEGELLPSLEGRLQFHTRVAINSLDIVRREIDLGAEQQLTHAEVLSTLGFGSDEELAIAIRNGDFDSNLISLLTTLRPIVEDKVRVSNPKYLRS</sequence>
<accession>A0A6J6GA52</accession>
<name>A0A6J6GA52_9ZZZZ</name>
<dbReference type="AlphaFoldDB" id="A0A6J6GA52"/>
<gene>
    <name evidence="2" type="ORF">UFOPK1808_00446</name>
</gene>
<dbReference type="Pfam" id="PF19802">
    <property type="entry name" value="DUF6285"/>
    <property type="match status" value="1"/>
</dbReference>
<organism evidence="2">
    <name type="scientific">freshwater metagenome</name>
    <dbReference type="NCBI Taxonomy" id="449393"/>
    <lineage>
        <taxon>unclassified sequences</taxon>
        <taxon>metagenomes</taxon>
        <taxon>ecological metagenomes</taxon>
    </lineage>
</organism>
<evidence type="ECO:0000313" key="2">
    <source>
        <dbReference type="EMBL" id="CAB4596015.1"/>
    </source>
</evidence>
<reference evidence="2" key="1">
    <citation type="submission" date="2020-05" db="EMBL/GenBank/DDBJ databases">
        <authorList>
            <person name="Chiriac C."/>
            <person name="Salcher M."/>
            <person name="Ghai R."/>
            <person name="Kavagutti S V."/>
        </authorList>
    </citation>
    <scope>NUCLEOTIDE SEQUENCE</scope>
</reference>